<feature type="compositionally biased region" description="Polar residues" evidence="1">
    <location>
        <begin position="48"/>
        <end position="74"/>
    </location>
</feature>
<dbReference type="VEuPathDB" id="MicrosporidiaDB:VCUG_00605"/>
<protein>
    <submittedName>
        <fullName evidence="3">Uncharacterized protein</fullName>
    </submittedName>
</protein>
<reference evidence="4" key="1">
    <citation type="submission" date="2011-03" db="EMBL/GenBank/DDBJ databases">
        <title>The genome sequence of Vavraia culicis strain floridensis.</title>
        <authorList>
            <consortium name="The Broad Institute Genome Sequencing Platform"/>
            <person name="Cuomo C."/>
            <person name="Becnel J."/>
            <person name="Sanscrainte N."/>
            <person name="Young S.K."/>
            <person name="Zeng Q."/>
            <person name="Gargeya S."/>
            <person name="Fitzgerald M."/>
            <person name="Haas B."/>
            <person name="Abouelleil A."/>
            <person name="Alvarado L."/>
            <person name="Arachchi H.M."/>
            <person name="Berlin A."/>
            <person name="Chapman S.B."/>
            <person name="Gearin G."/>
            <person name="Goldberg J."/>
            <person name="Griggs A."/>
            <person name="Gujja S."/>
            <person name="Hansen M."/>
            <person name="Heiman D."/>
            <person name="Howarth C."/>
            <person name="Larimer J."/>
            <person name="Lui A."/>
            <person name="MacDonald P.J.P."/>
            <person name="McCowen C."/>
            <person name="Montmayeur A."/>
            <person name="Murphy C."/>
            <person name="Neiman D."/>
            <person name="Pearson M."/>
            <person name="Priest M."/>
            <person name="Roberts A."/>
            <person name="Saif S."/>
            <person name="Shea T."/>
            <person name="Sisk P."/>
            <person name="Stolte C."/>
            <person name="Sykes S."/>
            <person name="Wortman J."/>
            <person name="Nusbaum C."/>
            <person name="Birren B."/>
        </authorList>
    </citation>
    <scope>NUCLEOTIDE SEQUENCE [LARGE SCALE GENOMIC DNA]</scope>
    <source>
        <strain evidence="4">floridensis</strain>
    </source>
</reference>
<keyword evidence="2" id="KW-1133">Transmembrane helix</keyword>
<accession>L2GXT0</accession>
<feature type="compositionally biased region" description="Polar residues" evidence="1">
    <location>
        <begin position="100"/>
        <end position="111"/>
    </location>
</feature>
<dbReference type="AlphaFoldDB" id="L2GXT0"/>
<sequence length="440" mass="49267">MIVTVTKKDPFYRKIMLVLAVLIGGLVLFSAFYMIWRIESKRKKNNIYDKNNTGKTANNAQRTTDNGKNATYKPSSGIYMKRSVHMSKEKNDNGMLGDTNKLSRSTSNGTEKVNDDEKEMSEHSEDVLTCKKGTTRDPKKENETCERILPNTGDETETQDKIPNILACKENKGAVKQRDKSHVNTHRKMRMYNGIIMNGSNFEETPNQDEENGRYCHAPAELRIINNDMNNGSTPETCGDSISSRVFYGVAQTDVNCNGEEAQQGVGTCDAGSKPHDNFHLVLPHKKCQEQACFPIDMRNDSFNDNCSSNELQITSCDQSCSKCPETGQNGYFNGYTRYGVVLNTNPSFAEHKRCAHPNAIADVGNRSGKQGEKSNVEDTGFRLPEPTPSFSEISLKDRMKQDVQTVNVKASCLEQFNPQQCLPNLQKECESRNCIAEQA</sequence>
<feature type="transmembrane region" description="Helical" evidence="2">
    <location>
        <begin position="15"/>
        <end position="36"/>
    </location>
</feature>
<dbReference type="InParanoid" id="L2GXT0"/>
<dbReference type="GeneID" id="19878490"/>
<organism evidence="3 4">
    <name type="scientific">Vavraia culicis (isolate floridensis)</name>
    <name type="common">Microsporidian parasite</name>
    <dbReference type="NCBI Taxonomy" id="948595"/>
    <lineage>
        <taxon>Eukaryota</taxon>
        <taxon>Fungi</taxon>
        <taxon>Fungi incertae sedis</taxon>
        <taxon>Microsporidia</taxon>
        <taxon>Pleistophoridae</taxon>
        <taxon>Vavraia</taxon>
    </lineage>
</organism>
<feature type="region of interest" description="Disordered" evidence="1">
    <location>
        <begin position="47"/>
        <end position="75"/>
    </location>
</feature>
<feature type="compositionally biased region" description="Basic and acidic residues" evidence="1">
    <location>
        <begin position="112"/>
        <end position="126"/>
    </location>
</feature>
<name>L2GXT0_VAVCU</name>
<keyword evidence="4" id="KW-1185">Reference proteome</keyword>
<dbReference type="EMBL" id="GL877410">
    <property type="protein sequence ID" value="ELA47885.1"/>
    <property type="molecule type" value="Genomic_DNA"/>
</dbReference>
<evidence type="ECO:0000256" key="2">
    <source>
        <dbReference type="SAM" id="Phobius"/>
    </source>
</evidence>
<keyword evidence="2" id="KW-0812">Transmembrane</keyword>
<dbReference type="HOGENOM" id="CLU_622873_0_0_1"/>
<gene>
    <name evidence="3" type="ORF">VCUG_00605</name>
</gene>
<proteinExistence type="predicted"/>
<dbReference type="OrthoDB" id="10294302at2759"/>
<evidence type="ECO:0000313" key="3">
    <source>
        <dbReference type="EMBL" id="ELA47885.1"/>
    </source>
</evidence>
<dbReference type="OMA" id="MIVTVTK"/>
<dbReference type="RefSeq" id="XP_008073626.1">
    <property type="nucleotide sequence ID" value="XM_008075435.1"/>
</dbReference>
<keyword evidence="2" id="KW-0472">Membrane</keyword>
<evidence type="ECO:0000256" key="1">
    <source>
        <dbReference type="SAM" id="MobiDB-lite"/>
    </source>
</evidence>
<dbReference type="Proteomes" id="UP000011081">
    <property type="component" value="Unassembled WGS sequence"/>
</dbReference>
<feature type="region of interest" description="Disordered" evidence="1">
    <location>
        <begin position="89"/>
        <end position="126"/>
    </location>
</feature>
<evidence type="ECO:0000313" key="4">
    <source>
        <dbReference type="Proteomes" id="UP000011081"/>
    </source>
</evidence>